<keyword evidence="1" id="KW-1133">Transmembrane helix</keyword>
<dbReference type="Proteomes" id="UP001200313">
    <property type="component" value="Unassembled WGS sequence"/>
</dbReference>
<evidence type="ECO:0000313" key="3">
    <source>
        <dbReference type="Proteomes" id="UP001200313"/>
    </source>
</evidence>
<protein>
    <submittedName>
        <fullName evidence="2">Uncharacterized protein</fullName>
    </submittedName>
</protein>
<dbReference type="EMBL" id="JAKNJB010000018">
    <property type="protein sequence ID" value="MCG4527598.1"/>
    <property type="molecule type" value="Genomic_DNA"/>
</dbReference>
<dbReference type="RefSeq" id="WP_238074220.1">
    <property type="nucleotide sequence ID" value="NZ_JAKNJB010000018.1"/>
</dbReference>
<gene>
    <name evidence="2" type="ORF">L0P79_10965</name>
</gene>
<keyword evidence="1" id="KW-0472">Membrane</keyword>
<comment type="caution">
    <text evidence="2">The sequence shown here is derived from an EMBL/GenBank/DDBJ whole genome shotgun (WGS) entry which is preliminary data.</text>
</comment>
<feature type="transmembrane region" description="Helical" evidence="1">
    <location>
        <begin position="7"/>
        <end position="29"/>
    </location>
</feature>
<evidence type="ECO:0000313" key="2">
    <source>
        <dbReference type="EMBL" id="MCG4527598.1"/>
    </source>
</evidence>
<accession>A0ABS9M9W2</accession>
<name>A0ABS9M9W2_9FIRM</name>
<keyword evidence="3" id="KW-1185">Reference proteome</keyword>
<keyword evidence="1" id="KW-0812">Transmembrane</keyword>
<evidence type="ECO:0000256" key="1">
    <source>
        <dbReference type="SAM" id="Phobius"/>
    </source>
</evidence>
<organism evidence="2 3">
    <name type="scientific">Intestinimonas massiliensis</name>
    <name type="common">ex Afouda et al. 2020</name>
    <dbReference type="NCBI Taxonomy" id="1673721"/>
    <lineage>
        <taxon>Bacteria</taxon>
        <taxon>Bacillati</taxon>
        <taxon>Bacillota</taxon>
        <taxon>Clostridia</taxon>
        <taxon>Eubacteriales</taxon>
        <taxon>Intestinimonas</taxon>
    </lineage>
</organism>
<feature type="transmembrane region" description="Helical" evidence="1">
    <location>
        <begin position="35"/>
        <end position="57"/>
    </location>
</feature>
<reference evidence="2 3" key="1">
    <citation type="submission" date="2022-01" db="EMBL/GenBank/DDBJ databases">
        <title>Collection of gut derived symbiotic bacterial strains cultured from healthy donors.</title>
        <authorList>
            <person name="Lin H."/>
            <person name="Kohout C."/>
            <person name="Waligurski E."/>
            <person name="Pamer E.G."/>
        </authorList>
    </citation>
    <scope>NUCLEOTIDE SEQUENCE [LARGE SCALE GENOMIC DNA]</scope>
    <source>
        <strain evidence="2 3">DFI.3.7</strain>
    </source>
</reference>
<sequence>MKKRKLAAPIVISVLVGLWLLGYAVLIFLVPAIPLWIKLLGAVIPLALLGVTIYVLCERIKERRSGEEDDLDNY</sequence>
<proteinExistence type="predicted"/>